<keyword evidence="2" id="KW-1133">Transmembrane helix</keyword>
<keyword evidence="2" id="KW-0812">Transmembrane</keyword>
<dbReference type="OrthoDB" id="2126698at2759"/>
<dbReference type="HOGENOM" id="CLU_012893_1_3_1"/>
<feature type="transmembrane region" description="Helical" evidence="2">
    <location>
        <begin position="358"/>
        <end position="382"/>
    </location>
</feature>
<feature type="transmembrane region" description="Helical" evidence="2">
    <location>
        <begin position="107"/>
        <end position="129"/>
    </location>
</feature>
<feature type="transmembrane region" description="Helical" evidence="2">
    <location>
        <begin position="256"/>
        <end position="279"/>
    </location>
</feature>
<dbReference type="Gramene" id="ABO95724">
    <property type="protein sequence ID" value="ABO95724"/>
    <property type="gene ID" value="OSTLU_2943"/>
</dbReference>
<dbReference type="Proteomes" id="UP000001568">
    <property type="component" value="Chromosome 4"/>
</dbReference>
<dbReference type="AlphaFoldDB" id="A4RVK0"/>
<dbReference type="eggNOG" id="KOG1347">
    <property type="taxonomic scope" value="Eukaryota"/>
</dbReference>
<dbReference type="InterPro" id="IPR002528">
    <property type="entry name" value="MATE_fam"/>
</dbReference>
<proteinExistence type="inferred from homology"/>
<dbReference type="Pfam" id="PF01554">
    <property type="entry name" value="MatE"/>
    <property type="match status" value="2"/>
</dbReference>
<comment type="similarity">
    <text evidence="1">Belongs to the multi antimicrobial extrusion (MATE) (TC 2.A.66.1) family.</text>
</comment>
<organism evidence="3 4">
    <name type="scientific">Ostreococcus lucimarinus (strain CCE9901)</name>
    <dbReference type="NCBI Taxonomy" id="436017"/>
    <lineage>
        <taxon>Eukaryota</taxon>
        <taxon>Viridiplantae</taxon>
        <taxon>Chlorophyta</taxon>
        <taxon>Mamiellophyceae</taxon>
        <taxon>Mamiellales</taxon>
        <taxon>Bathycoccaceae</taxon>
        <taxon>Ostreococcus</taxon>
    </lineage>
</organism>
<dbReference type="EMBL" id="CP000584">
    <property type="protein sequence ID" value="ABO95724.1"/>
    <property type="molecule type" value="Genomic_DNA"/>
</dbReference>
<evidence type="ECO:0000313" key="4">
    <source>
        <dbReference type="Proteomes" id="UP000001568"/>
    </source>
</evidence>
<keyword evidence="4" id="KW-1185">Reference proteome</keyword>
<protein>
    <submittedName>
        <fullName evidence="3">MOP(MATE) family transporter: multidrug efflux</fullName>
    </submittedName>
</protein>
<dbReference type="OMA" id="IWANTEY"/>
<evidence type="ECO:0000256" key="1">
    <source>
        <dbReference type="ARBA" id="ARBA00010199"/>
    </source>
</evidence>
<dbReference type="STRING" id="436017.A4RVK0"/>
<dbReference type="GO" id="GO:0016020">
    <property type="term" value="C:membrane"/>
    <property type="evidence" value="ECO:0007669"/>
    <property type="project" value="InterPro"/>
</dbReference>
<feature type="transmembrane region" description="Helical" evidence="2">
    <location>
        <begin position="135"/>
        <end position="156"/>
    </location>
</feature>
<feature type="non-terminal residue" evidence="3">
    <location>
        <position position="1"/>
    </location>
</feature>
<reference evidence="3 4" key="1">
    <citation type="journal article" date="2007" name="Proc. Natl. Acad. Sci. U.S.A.">
        <title>The tiny eukaryote Ostreococcus provides genomic insights into the paradox of plankton speciation.</title>
        <authorList>
            <person name="Palenik B."/>
            <person name="Grimwood J."/>
            <person name="Aerts A."/>
            <person name="Rouze P."/>
            <person name="Salamov A."/>
            <person name="Putnam N."/>
            <person name="Dupont C."/>
            <person name="Jorgensen R."/>
            <person name="Derelle E."/>
            <person name="Rombauts S."/>
            <person name="Zhou K."/>
            <person name="Otillar R."/>
            <person name="Merchant S.S."/>
            <person name="Podell S."/>
            <person name="Gaasterland T."/>
            <person name="Napoli C."/>
            <person name="Gendler K."/>
            <person name="Manuell A."/>
            <person name="Tai V."/>
            <person name="Vallon O."/>
            <person name="Piganeau G."/>
            <person name="Jancek S."/>
            <person name="Heijde M."/>
            <person name="Jabbari K."/>
            <person name="Bowler C."/>
            <person name="Lohr M."/>
            <person name="Robbens S."/>
            <person name="Werner G."/>
            <person name="Dubchak I."/>
            <person name="Pazour G.J."/>
            <person name="Ren Q."/>
            <person name="Paulsen I."/>
            <person name="Delwiche C."/>
            <person name="Schmutz J."/>
            <person name="Rokhsar D."/>
            <person name="Van de Peer Y."/>
            <person name="Moreau H."/>
            <person name="Grigoriev I.V."/>
        </authorList>
    </citation>
    <scope>NUCLEOTIDE SEQUENCE [LARGE SCALE GENOMIC DNA]</scope>
    <source>
        <strain evidence="3 4">CCE9901</strain>
    </source>
</reference>
<feature type="transmembrane region" description="Helical" evidence="2">
    <location>
        <begin position="334"/>
        <end position="352"/>
    </location>
</feature>
<dbReference type="PANTHER" id="PTHR11206">
    <property type="entry name" value="MULTIDRUG RESISTANCE PROTEIN"/>
    <property type="match status" value="1"/>
</dbReference>
<feature type="non-terminal residue" evidence="3">
    <location>
        <position position="386"/>
    </location>
</feature>
<evidence type="ECO:0000313" key="3">
    <source>
        <dbReference type="EMBL" id="ABO95724.1"/>
    </source>
</evidence>
<dbReference type="GeneID" id="5001157"/>
<dbReference type="KEGG" id="olu:OSTLU_2943"/>
<dbReference type="GO" id="GO:0042910">
    <property type="term" value="F:xenobiotic transmembrane transporter activity"/>
    <property type="evidence" value="ECO:0007669"/>
    <property type="project" value="InterPro"/>
</dbReference>
<keyword evidence="2" id="KW-0472">Membrane</keyword>
<gene>
    <name evidence="3" type="ORF">OSTLU_2943</name>
</gene>
<accession>A4RVK0</accession>
<sequence length="386" mass="41747">SVTGHAAVWGLGSGVDTISAQANGMGRIDVVGETFARGMAVLWTLAWAPGSLTWWKSGTILRVAGVDAETAERVERFARWRVPGLFLQCATCVMLKTMLAMKRSRRVAALSVCTTPLKFIAPFFCIRKFRNLEGAAIGLTLVDIGTFSMYAVGFATSETLRGTLKNVRVFPDAFRDWWGYLRLAIPGMGMQCIEWWSWDFNTALAGLCADPTLELDAQAFLSNTYFFFYSWACVWSRGASTSVGNAVGAGKTRDAATLAASTAALSFSFALVCAMVFYANADAVFAVYTNDKAVVERLDALVPTLTWFIVIDAVQVATAGIIVGAGYQGVTTPILIVSYWVIGLPLAAYLAIGRPKLGLVGIWTGIIVSSVLHLMWNLVICFTGAW</sequence>
<evidence type="ECO:0000256" key="2">
    <source>
        <dbReference type="SAM" id="Phobius"/>
    </source>
</evidence>
<name>A4RVK0_OSTLU</name>
<dbReference type="RefSeq" id="XP_001417431.1">
    <property type="nucleotide sequence ID" value="XM_001417394.1"/>
</dbReference>
<feature type="transmembrane region" description="Helical" evidence="2">
    <location>
        <begin position="305"/>
        <end position="327"/>
    </location>
</feature>
<dbReference type="GO" id="GO:0015297">
    <property type="term" value="F:antiporter activity"/>
    <property type="evidence" value="ECO:0007669"/>
    <property type="project" value="InterPro"/>
</dbReference>